<dbReference type="InterPro" id="IPR011042">
    <property type="entry name" value="6-blade_b-propeller_TolB-like"/>
</dbReference>
<dbReference type="AlphaFoldDB" id="K1PWB1"/>
<dbReference type="Gene3D" id="2.120.10.30">
    <property type="entry name" value="TolB, C-terminal domain"/>
    <property type="match status" value="2"/>
</dbReference>
<accession>K1PWB1</accession>
<dbReference type="GO" id="GO:0043161">
    <property type="term" value="P:proteasome-mediated ubiquitin-dependent protein catabolic process"/>
    <property type="evidence" value="ECO:0007669"/>
    <property type="project" value="TreeGrafter"/>
</dbReference>
<reference evidence="1" key="1">
    <citation type="journal article" date="2012" name="Nature">
        <title>The oyster genome reveals stress adaptation and complexity of shell formation.</title>
        <authorList>
            <person name="Zhang G."/>
            <person name="Fang X."/>
            <person name="Guo X."/>
            <person name="Li L."/>
            <person name="Luo R."/>
            <person name="Xu F."/>
            <person name="Yang P."/>
            <person name="Zhang L."/>
            <person name="Wang X."/>
            <person name="Qi H."/>
            <person name="Xiong Z."/>
            <person name="Que H."/>
            <person name="Xie Y."/>
            <person name="Holland P.W."/>
            <person name="Paps J."/>
            <person name="Zhu Y."/>
            <person name="Wu F."/>
            <person name="Chen Y."/>
            <person name="Wang J."/>
            <person name="Peng C."/>
            <person name="Meng J."/>
            <person name="Yang L."/>
            <person name="Liu J."/>
            <person name="Wen B."/>
            <person name="Zhang N."/>
            <person name="Huang Z."/>
            <person name="Zhu Q."/>
            <person name="Feng Y."/>
            <person name="Mount A."/>
            <person name="Hedgecock D."/>
            <person name="Xu Z."/>
            <person name="Liu Y."/>
            <person name="Domazet-Loso T."/>
            <person name="Du Y."/>
            <person name="Sun X."/>
            <person name="Zhang S."/>
            <person name="Liu B."/>
            <person name="Cheng P."/>
            <person name="Jiang X."/>
            <person name="Li J."/>
            <person name="Fan D."/>
            <person name="Wang W."/>
            <person name="Fu W."/>
            <person name="Wang T."/>
            <person name="Wang B."/>
            <person name="Zhang J."/>
            <person name="Peng Z."/>
            <person name="Li Y."/>
            <person name="Li N."/>
            <person name="Wang J."/>
            <person name="Chen M."/>
            <person name="He Y."/>
            <person name="Tan F."/>
            <person name="Song X."/>
            <person name="Zheng Q."/>
            <person name="Huang R."/>
            <person name="Yang H."/>
            <person name="Du X."/>
            <person name="Chen L."/>
            <person name="Yang M."/>
            <person name="Gaffney P.M."/>
            <person name="Wang S."/>
            <person name="Luo L."/>
            <person name="She Z."/>
            <person name="Ming Y."/>
            <person name="Huang W."/>
            <person name="Zhang S."/>
            <person name="Huang B."/>
            <person name="Zhang Y."/>
            <person name="Qu T."/>
            <person name="Ni P."/>
            <person name="Miao G."/>
            <person name="Wang J."/>
            <person name="Wang Q."/>
            <person name="Steinberg C.E."/>
            <person name="Wang H."/>
            <person name="Li N."/>
            <person name="Qian L."/>
            <person name="Zhang G."/>
            <person name="Li Y."/>
            <person name="Yang H."/>
            <person name="Liu X."/>
            <person name="Wang J."/>
            <person name="Yin Y."/>
            <person name="Wang J."/>
        </authorList>
    </citation>
    <scope>NUCLEOTIDE SEQUENCE [LARGE SCALE GENOMIC DNA]</scope>
    <source>
        <strain evidence="1">05x7-T-G4-1.051#20</strain>
    </source>
</reference>
<dbReference type="InParanoid" id="K1PWB1"/>
<sequence length="700" mass="80180">MKTEINEIKVKHRDILQKHLDEIKQIQSLIQQAVQSLKEIDESNELSAVIEYISKSNEFKKLPPQIKVSLPTFIRKPISKDELNGLFGQITPLSTTMEQQILLTKKQPKPLQRMLLNEPKIDATIQTFHCDLRNIACVNDEKIWTSGETDEIKYFNMKGLLLQTIQTESGEAPNDIAVDIDGNLLYSDWSTRTVNKVKNEQTEELVRLEDWTPCYLCITSYGDLLVFMYSMYICIDDSYVPQSKVVRYSGSTAKQTIQFDEEGNPLYSENDEIKCIAENRNHDICVADYKDKAIVVVNQAGKLRWRYTGHPLVTKMTKFKPFGITTDSQSCILAADKKSNCIHILDQDGWFLRYIDNCDLKEPWGLSVDSDDNLFVCESINLPDTHGFESLSETERTVIVANHLLGKLGTSSCFMIDKNFGGRKQENCFCGEQSCKMTGEYGDTTIGNVEVWHGNLDVIVNSDLAVVEPLDEDSENGSDGNSAVEHCLQRNHQIIAQTIVFSFFQKKRHPERNNFLTPCISIRGMELRVMLYDSEHDVLLESSSVPLFNNDSSLEFSLQAILVCWLTVNYKYFCSGLCEEYQQHKSNFLVHAKEKIKIYEEELSLGNVGNSRLNEQKLLQRPSNVEYSRGSAILARHIDTSCKGKFPICLDQQTTIIVRCLQYVRVAYSLWIIKFYNILCRARQQSFLRPATLWSTHNRR</sequence>
<evidence type="ECO:0000313" key="1">
    <source>
        <dbReference type="EMBL" id="EKC26008.1"/>
    </source>
</evidence>
<name>K1PWB1_MAGGI</name>
<protein>
    <submittedName>
        <fullName evidence="1">Tripartite motif-containing protein 2</fullName>
    </submittedName>
</protein>
<dbReference type="SUPFAM" id="SSF101898">
    <property type="entry name" value="NHL repeat"/>
    <property type="match status" value="1"/>
</dbReference>
<dbReference type="InterPro" id="IPR050952">
    <property type="entry name" value="TRIM-NHL_E3_ligases"/>
</dbReference>
<dbReference type="PANTHER" id="PTHR24104">
    <property type="entry name" value="E3 UBIQUITIN-PROTEIN LIGASE NHLRC1-RELATED"/>
    <property type="match status" value="1"/>
</dbReference>
<dbReference type="HOGENOM" id="CLU_393922_0_0_1"/>
<dbReference type="GO" id="GO:0008270">
    <property type="term" value="F:zinc ion binding"/>
    <property type="evidence" value="ECO:0007669"/>
    <property type="project" value="UniProtKB-KW"/>
</dbReference>
<dbReference type="PANTHER" id="PTHR24104:SF25">
    <property type="entry name" value="PROTEIN LIN-41"/>
    <property type="match status" value="1"/>
</dbReference>
<dbReference type="EMBL" id="JH823246">
    <property type="protein sequence ID" value="EKC26008.1"/>
    <property type="molecule type" value="Genomic_DNA"/>
</dbReference>
<organism evidence="1">
    <name type="scientific">Magallana gigas</name>
    <name type="common">Pacific oyster</name>
    <name type="synonym">Crassostrea gigas</name>
    <dbReference type="NCBI Taxonomy" id="29159"/>
    <lineage>
        <taxon>Eukaryota</taxon>
        <taxon>Metazoa</taxon>
        <taxon>Spiralia</taxon>
        <taxon>Lophotrochozoa</taxon>
        <taxon>Mollusca</taxon>
        <taxon>Bivalvia</taxon>
        <taxon>Autobranchia</taxon>
        <taxon>Pteriomorphia</taxon>
        <taxon>Ostreida</taxon>
        <taxon>Ostreoidea</taxon>
        <taxon>Ostreidae</taxon>
        <taxon>Magallana</taxon>
    </lineage>
</organism>
<dbReference type="GO" id="GO:0061630">
    <property type="term" value="F:ubiquitin protein ligase activity"/>
    <property type="evidence" value="ECO:0007669"/>
    <property type="project" value="TreeGrafter"/>
</dbReference>
<gene>
    <name evidence="1" type="ORF">CGI_10010602</name>
</gene>
<dbReference type="GO" id="GO:0000209">
    <property type="term" value="P:protein polyubiquitination"/>
    <property type="evidence" value="ECO:0007669"/>
    <property type="project" value="TreeGrafter"/>
</dbReference>
<proteinExistence type="predicted"/>